<dbReference type="EMBL" id="LSRX01000260">
    <property type="protein sequence ID" value="OLQ02604.1"/>
    <property type="molecule type" value="Genomic_DNA"/>
</dbReference>
<feature type="region of interest" description="Disordered" evidence="1">
    <location>
        <begin position="987"/>
        <end position="1010"/>
    </location>
</feature>
<evidence type="ECO:0000259" key="2">
    <source>
        <dbReference type="PROSITE" id="PS50994"/>
    </source>
</evidence>
<feature type="compositionally biased region" description="Basic and acidic residues" evidence="1">
    <location>
        <begin position="872"/>
        <end position="894"/>
    </location>
</feature>
<feature type="compositionally biased region" description="Basic and acidic residues" evidence="1">
    <location>
        <begin position="790"/>
        <end position="806"/>
    </location>
</feature>
<gene>
    <name evidence="3" type="primary">GIP</name>
    <name evidence="3" type="ORF">AK812_SmicGene14528</name>
</gene>
<proteinExistence type="predicted"/>
<organism evidence="3 4">
    <name type="scientific">Symbiodinium microadriaticum</name>
    <name type="common">Dinoflagellate</name>
    <name type="synonym">Zooxanthella microadriatica</name>
    <dbReference type="NCBI Taxonomy" id="2951"/>
    <lineage>
        <taxon>Eukaryota</taxon>
        <taxon>Sar</taxon>
        <taxon>Alveolata</taxon>
        <taxon>Dinophyceae</taxon>
        <taxon>Suessiales</taxon>
        <taxon>Symbiodiniaceae</taxon>
        <taxon>Symbiodinium</taxon>
    </lineage>
</organism>
<reference evidence="3 4" key="1">
    <citation type="submission" date="2016-02" db="EMBL/GenBank/DDBJ databases">
        <title>Genome analysis of coral dinoflagellate symbionts highlights evolutionary adaptations to a symbiotic lifestyle.</title>
        <authorList>
            <person name="Aranda M."/>
            <person name="Li Y."/>
            <person name="Liew Y.J."/>
            <person name="Baumgarten S."/>
            <person name="Simakov O."/>
            <person name="Wilson M."/>
            <person name="Piel J."/>
            <person name="Ashoor H."/>
            <person name="Bougouffa S."/>
            <person name="Bajic V.B."/>
            <person name="Ryu T."/>
            <person name="Ravasi T."/>
            <person name="Bayer T."/>
            <person name="Micklem G."/>
            <person name="Kim H."/>
            <person name="Bhak J."/>
            <person name="Lajeunesse T.C."/>
            <person name="Voolstra C.R."/>
        </authorList>
    </citation>
    <scope>NUCLEOTIDE SEQUENCE [LARGE SCALE GENOMIC DNA]</scope>
    <source>
        <strain evidence="3 4">CCMP2467</strain>
    </source>
</reference>
<dbReference type="OrthoDB" id="428240at2759"/>
<dbReference type="InterPro" id="IPR001584">
    <property type="entry name" value="Integrase_cat-core"/>
</dbReference>
<evidence type="ECO:0000256" key="1">
    <source>
        <dbReference type="SAM" id="MobiDB-lite"/>
    </source>
</evidence>
<feature type="compositionally biased region" description="Acidic residues" evidence="1">
    <location>
        <begin position="1000"/>
        <end position="1010"/>
    </location>
</feature>
<dbReference type="GO" id="GO:0003676">
    <property type="term" value="F:nucleic acid binding"/>
    <property type="evidence" value="ECO:0007669"/>
    <property type="project" value="InterPro"/>
</dbReference>
<evidence type="ECO:0000313" key="4">
    <source>
        <dbReference type="Proteomes" id="UP000186817"/>
    </source>
</evidence>
<feature type="compositionally biased region" description="Basic and acidic residues" evidence="1">
    <location>
        <begin position="2314"/>
        <end position="2326"/>
    </location>
</feature>
<name>A0A1Q9E591_SYMMI</name>
<dbReference type="InterPro" id="IPR013103">
    <property type="entry name" value="RVT_2"/>
</dbReference>
<feature type="region of interest" description="Disordered" evidence="1">
    <location>
        <begin position="73"/>
        <end position="94"/>
    </location>
</feature>
<dbReference type="InterPro" id="IPR012337">
    <property type="entry name" value="RNaseH-like_sf"/>
</dbReference>
<dbReference type="Gene3D" id="3.30.420.10">
    <property type="entry name" value="Ribonuclease H-like superfamily/Ribonuclease H"/>
    <property type="match status" value="1"/>
</dbReference>
<accession>A0A1Q9E591</accession>
<comment type="caution">
    <text evidence="3">The sequence shown here is derived from an EMBL/GenBank/DDBJ whole genome shotgun (WGS) entry which is preliminary data.</text>
</comment>
<feature type="domain" description="Integrase catalytic" evidence="2">
    <location>
        <begin position="1511"/>
        <end position="1679"/>
    </location>
</feature>
<evidence type="ECO:0000313" key="3">
    <source>
        <dbReference type="EMBL" id="OLQ02604.1"/>
    </source>
</evidence>
<keyword evidence="4" id="KW-1185">Reference proteome</keyword>
<feature type="region of interest" description="Disordered" evidence="1">
    <location>
        <begin position="1238"/>
        <end position="1261"/>
    </location>
</feature>
<feature type="region of interest" description="Disordered" evidence="1">
    <location>
        <begin position="826"/>
        <end position="897"/>
    </location>
</feature>
<dbReference type="SUPFAM" id="SSF53098">
    <property type="entry name" value="Ribonuclease H-like"/>
    <property type="match status" value="1"/>
</dbReference>
<dbReference type="InterPro" id="IPR036397">
    <property type="entry name" value="RNaseH_sf"/>
</dbReference>
<sequence length="2495" mass="279764">MVGTPRPIEMRNQAMIVGAPPSRWTNRRRALQEVFRRILERRELVVPTVAASGERHRNPSNYRRTYIQEYVGPLETTTGGGGVEHEPRPGGPSEKIMVPVFRGEGEGGELGSSARSYLRQVAAWERMTKLNPSQRALVLYQHLQGAAWINAEQLAVDKLSAPDGINYFKEWITQHYLDVEVTQVGRSLSDLFRKLKRRPAQSFRDYVAEYNRLSARVAECGCRLPDIASAWLFVDRANLDESTEVSLLASEIEDDEGDEEPVIQDELGDHDNGDLYVSYMTAKARYKDAAKARGVDVEAVRRCLSSRPPGGPLLAITDTACSRCVVGATWLQRYMDDIKAQSKGSSNQAYPHEFLNEKESFRFGASRVYESSYAAVIITKVGDAWLAIKAAVIHGDIPLLLSRPLLASLGMVFDVEHNVASFRKINVNELKLTSTPSGHPALMIQCEGCSSVDHGTVPKAWGNRELEILKTRGAYMSFVVGHGKAVVQGSKHEDVDGGERGYAVSRPVMFYAKKIPPAIHEALVADSLNMNVFLGWWNSTAISNDFWIETEHKLVRPAATQCCGLAAAFSIELFVALATRYLVMSTRPAPWKMSKVELQQECMRLGIPFHAKWTVPELRHLLSEHYETEPTFPKRLTSMSLQELRAEAERVGIGFGPKETRGSIMLRIRDSVAPDQTIMTVGRHKGVPFAEIPENYGEWASEEERRNGTNMHPDLKRFVTWRREKREQRATSYVGGYFYDDPEASAVVPPPPMPVSSTGSSSTAWSMVHGTTRSKATAPQLVMAKRGARRPVEEETVNRSRMHQDVPPEVEDEITELDAYYVGRQDGGAGELQRGHHSGSELDNNNVHEYNGNPDCGKNGHIGEDGPEDYVEADHDGCYHRRNEDPMQGNHKDDENNDEYEKDIVQGNHKDDKNDDEYKKDIVQGNYENSVNNDGYEKDIVQGNYENGVNNGEYEKDIVQGNHKDKVNNGEYEEDIVQGCRSDIVDRQDECGGRGGPVTSDEDSSQSESEEIAHAMVVKSYLTDGAREKGQECDRRAKEALTQDDFTYETLEEIMGLIPLSARAKKRQMHGTAEPRARHVFGYYAYGTFGGICRRTFEYPNLVIYLNKFLEQQVHKDLGELGRWNAISVLENVPASIHTDNNNYPNTYNYAVSTGAYVGGELWVQCPGGGVWKCGKGGSTIEGKHVCNYQRATAIDPKLQHGVEDWGGKRWVLVAYTTRNVMNANLCERKALTKLGFPLPSKEKPETRSTTSTREMPKRSTRKGLWKRAAELSVMFATLSNVYSNSAEETYQLRAQTPKVSMVEIGDVSATCYAADVLGEHANLAEPILWEDYEWWKRTNAAVDSEQLWIHTGDVHYDKHKDELEYLASEHVRRGKTVVFEDNFIDNDAQWKELGYKWKRCGHDVDEDYTNDGHRLLRVHQREEVKDIYIGEAVDGNEEGGAEKVGAAGITFDKNVPAQVATALRRAHQNLGHPSAADFVRHLRVAGARPEVLRAAKGLKCETCTRTQAPAISKPAAIGNILQFNQVVGADLLYVHDVNGKKHEMLSVVDFSSSYHVVIPVARKDTPTLEQAFCQHWVNVFGAPGTIATDLENGLQKALTRTADWTGMAIRSCAGQAHWQAGFTERQGGAWKAIFNRVSEDKNVTQADIHLAVAAVSHAKNTLRKVSGFSPAQHVFGQAPTLAEDLLDGPLAHMPDGEVVVDDKHAREVAMRTAARAAFHFVQTDDRVRRALQGRARVQAREPNVGDRVFFYRKAKNSKRGWWRGPATVIGKEANNIWVSRAGRCLLCAPEHVRLATNQELGHMFALRASKDDLDKLLNADYDDKATYAEDIEEHEDENQDQVLDMEEVAMENEDMEVDGKGVRRPNENPAQAVTKRLRKKGPAVPERFRKKGPAAMEEAKEVMILKRAKTERSRAKQLEKELPWQLIPDDKREEFRAAEDKQWKEHMQHDALEVLDVGCSREIENTVPRGRILSSRWAYRDKNLAQRRTNPGAAWRPKARLVIGGHEDPDLASGRVISDSPTVSRATLILLLQICCSRAWQAAAGDVAAAFLNGVYIQRTLFMRQPRGGVRGLDPRQLLRVKKGIFGLTESPRLWYDRLTTVMLEHTFRLDDKDYKMNQCPLDPCVYMLQGHEGTEPIAYVAVHVDDLLVIASPDTNKGVREQLSKLFPVDDWEIDNFDYIGSHVATRNGEIMINQEAFVDGRLFTLDIDPKASNDAEASEEQLIDNRSLVGALSWLAGQSRPDLQCGVALAQQRQKAPTVGDLRFTNALAKKATEHRSEGVRLRPIPLNKGIFYAFHDAGWANADEQDAEEDFKLSPEEEKQRTMTEGPPGPGKAKRSSSRVASQLGHVIMFGNLDEVDKDQTKASLLEWRSQTCQRVCRSTFGAETMACAEGLECGQFLRALLATLLTGKLVKLQDAREWWPIICLTDCRSLHDHLHRAGVPRIPADRRLAVDLAAIRQEFRRKTERAAIQWLPTTCQVADPLTKPMKCRDW</sequence>
<dbReference type="PROSITE" id="PS50994">
    <property type="entry name" value="INTEGRASE"/>
    <property type="match status" value="1"/>
</dbReference>
<protein>
    <submittedName>
        <fullName evidence="3">Copia protein</fullName>
    </submittedName>
</protein>
<dbReference type="Proteomes" id="UP000186817">
    <property type="component" value="Unassembled WGS sequence"/>
</dbReference>
<feature type="region of interest" description="Disordered" evidence="1">
    <location>
        <begin position="2308"/>
        <end position="2342"/>
    </location>
</feature>
<dbReference type="GO" id="GO:0015074">
    <property type="term" value="P:DNA integration"/>
    <property type="evidence" value="ECO:0007669"/>
    <property type="project" value="InterPro"/>
</dbReference>
<feature type="region of interest" description="Disordered" evidence="1">
    <location>
        <begin position="782"/>
        <end position="809"/>
    </location>
</feature>
<dbReference type="Pfam" id="PF07727">
    <property type="entry name" value="RVT_2"/>
    <property type="match status" value="1"/>
</dbReference>